<sequence>MFKIIANDKNIIPYRKELNLITGGALESIFLAQLLYWYEVNDGNEFLKFREPCDHPLYRQGNSLVEELGFSIKIINRIIKVFKNKGFLSTRTTLNRTTYYKVNIELINELLNEIYASDEVSNKG</sequence>
<name>A0A1X9T0Z0_9BACT</name>
<dbReference type="Proteomes" id="UP000194265">
    <property type="component" value="Chromosome"/>
</dbReference>
<dbReference type="OrthoDB" id="3199595at2"/>
<dbReference type="RefSeq" id="WP_086333650.1">
    <property type="nucleotide sequence ID" value="NZ_CP018791.1"/>
</dbReference>
<reference evidence="1 2" key="1">
    <citation type="journal article" date="2017" name="Genome Biol. Evol.">
        <title>Comparative Genomic Analysis Identifies a Campylobacter Clade Deficient in Selenium Metabolism.</title>
        <authorList>
            <person name="Miller W.G."/>
            <person name="Yee E."/>
            <person name="Lopes B.S."/>
            <person name="Chapman M.H."/>
            <person name="Huynh S."/>
            <person name="Bono J.L."/>
            <person name="Parker C.T."/>
            <person name="Strachan N.J.C."/>
            <person name="Forbes K.J."/>
        </authorList>
    </citation>
    <scope>NUCLEOTIDE SEQUENCE [LARGE SCALE GENOMIC DNA]</scope>
    <source>
        <strain evidence="1 2">RM8964</strain>
    </source>
</reference>
<evidence type="ECO:0008006" key="3">
    <source>
        <dbReference type="Google" id="ProtNLM"/>
    </source>
</evidence>
<protein>
    <recommendedName>
        <fullName evidence="3">Helix-turn-helix domain-containing protein</fullName>
    </recommendedName>
</protein>
<dbReference type="AlphaFoldDB" id="A0A1X9T0Z0"/>
<dbReference type="STRING" id="1660074.CVIC8964_0790"/>
<dbReference type="EMBL" id="CP018791">
    <property type="protein sequence ID" value="ARR02202.1"/>
    <property type="molecule type" value="Genomic_DNA"/>
</dbReference>
<organism evidence="1 2">
    <name type="scientific">Campylobacter vicugnae</name>
    <dbReference type="NCBI Taxonomy" id="1660076"/>
    <lineage>
        <taxon>Bacteria</taxon>
        <taxon>Pseudomonadati</taxon>
        <taxon>Campylobacterota</taxon>
        <taxon>Epsilonproteobacteria</taxon>
        <taxon>Campylobacterales</taxon>
        <taxon>Campylobacteraceae</taxon>
        <taxon>Campylobacter</taxon>
    </lineage>
</organism>
<gene>
    <name evidence="1" type="ORF">CVIC8964_0790</name>
</gene>
<accession>A0A1X9T0Z0</accession>
<proteinExistence type="predicted"/>
<evidence type="ECO:0000313" key="1">
    <source>
        <dbReference type="EMBL" id="ARR02202.1"/>
    </source>
</evidence>
<evidence type="ECO:0000313" key="2">
    <source>
        <dbReference type="Proteomes" id="UP000194265"/>
    </source>
</evidence>